<sequence length="44" mass="5229">MKLRILSILIFLFTLSTIYPSKSFLEVFRYPLQHTLIQRTATDL</sequence>
<reference evidence="1" key="2">
    <citation type="journal article" date="2015" name="Fish Shellfish Immunol.">
        <title>Early steps in the European eel (Anguilla anguilla)-Vibrio vulnificus interaction in the gills: Role of the RtxA13 toxin.</title>
        <authorList>
            <person name="Callol A."/>
            <person name="Pajuelo D."/>
            <person name="Ebbesson L."/>
            <person name="Teles M."/>
            <person name="MacKenzie S."/>
            <person name="Amaro C."/>
        </authorList>
    </citation>
    <scope>NUCLEOTIDE SEQUENCE</scope>
</reference>
<proteinExistence type="predicted"/>
<protein>
    <submittedName>
        <fullName evidence="1">Uncharacterized protein</fullName>
    </submittedName>
</protein>
<reference evidence="1" key="1">
    <citation type="submission" date="2014-11" db="EMBL/GenBank/DDBJ databases">
        <authorList>
            <person name="Amaro Gonzalez C."/>
        </authorList>
    </citation>
    <scope>NUCLEOTIDE SEQUENCE</scope>
</reference>
<name>A0A0E9T504_ANGAN</name>
<evidence type="ECO:0000313" key="1">
    <source>
        <dbReference type="EMBL" id="JAH48065.1"/>
    </source>
</evidence>
<accession>A0A0E9T504</accession>
<dbReference type="EMBL" id="GBXM01060512">
    <property type="protein sequence ID" value="JAH48065.1"/>
    <property type="molecule type" value="Transcribed_RNA"/>
</dbReference>
<dbReference type="AlphaFoldDB" id="A0A0E9T504"/>
<organism evidence="1">
    <name type="scientific">Anguilla anguilla</name>
    <name type="common">European freshwater eel</name>
    <name type="synonym">Muraena anguilla</name>
    <dbReference type="NCBI Taxonomy" id="7936"/>
    <lineage>
        <taxon>Eukaryota</taxon>
        <taxon>Metazoa</taxon>
        <taxon>Chordata</taxon>
        <taxon>Craniata</taxon>
        <taxon>Vertebrata</taxon>
        <taxon>Euteleostomi</taxon>
        <taxon>Actinopterygii</taxon>
        <taxon>Neopterygii</taxon>
        <taxon>Teleostei</taxon>
        <taxon>Anguilliformes</taxon>
        <taxon>Anguillidae</taxon>
        <taxon>Anguilla</taxon>
    </lineage>
</organism>